<name>A0A9C6T4G4_DROAB</name>
<dbReference type="PANTHER" id="PTHR20898:SF0">
    <property type="entry name" value="DAEDALUS ON 3-RELATED"/>
    <property type="match status" value="1"/>
</dbReference>
<dbReference type="AlphaFoldDB" id="A0A9C6T4G4"/>
<keyword evidence="1" id="KW-1185">Reference proteome</keyword>
<dbReference type="InterPro" id="IPR010512">
    <property type="entry name" value="DUF1091"/>
</dbReference>
<dbReference type="PANTHER" id="PTHR20898">
    <property type="entry name" value="DAEDALUS ON 3-RELATED-RELATED"/>
    <property type="match status" value="1"/>
</dbReference>
<evidence type="ECO:0000313" key="1">
    <source>
        <dbReference type="Proteomes" id="UP000515160"/>
    </source>
</evidence>
<protein>
    <submittedName>
        <fullName evidence="2">Uncharacterized protein LOC127565381</fullName>
    </submittedName>
</protein>
<dbReference type="Pfam" id="PF06477">
    <property type="entry name" value="DUF1091"/>
    <property type="match status" value="1"/>
</dbReference>
<proteinExistence type="predicted"/>
<dbReference type="Proteomes" id="UP000515160">
    <property type="component" value="Chromosome 3"/>
</dbReference>
<gene>
    <name evidence="2" type="primary">LOC127565381</name>
</gene>
<sequence length="119" mass="14052">MELFKKGYNNRYHPFLINAAFNMCDIISKRNFIPYGTIFWKIIKQYTNVNHSCPYLGHLFARNLYIDANSSFYMISFKVSENYPDRPSEHVGLIKYYVHAAEMVQIKKRRDQISKSANG</sequence>
<accession>A0A9C6T4G4</accession>
<dbReference type="SMART" id="SM00697">
    <property type="entry name" value="DM8"/>
    <property type="match status" value="1"/>
</dbReference>
<evidence type="ECO:0000313" key="2">
    <source>
        <dbReference type="RefSeq" id="XP_051859493.1"/>
    </source>
</evidence>
<dbReference type="GeneID" id="127565381"/>
<reference evidence="2" key="1">
    <citation type="submission" date="2025-08" db="UniProtKB">
        <authorList>
            <consortium name="RefSeq"/>
        </authorList>
    </citation>
    <scope>IDENTIFICATION</scope>
    <source>
        <strain evidence="2">15112-1751.03</strain>
        <tissue evidence="2">Whole Adult</tissue>
    </source>
</reference>
<dbReference type="OrthoDB" id="7859583at2759"/>
<organism evidence="1 2">
    <name type="scientific">Drosophila albomicans</name>
    <name type="common">Fruit fly</name>
    <dbReference type="NCBI Taxonomy" id="7291"/>
    <lineage>
        <taxon>Eukaryota</taxon>
        <taxon>Metazoa</taxon>
        <taxon>Ecdysozoa</taxon>
        <taxon>Arthropoda</taxon>
        <taxon>Hexapoda</taxon>
        <taxon>Insecta</taxon>
        <taxon>Pterygota</taxon>
        <taxon>Neoptera</taxon>
        <taxon>Endopterygota</taxon>
        <taxon>Diptera</taxon>
        <taxon>Brachycera</taxon>
        <taxon>Muscomorpha</taxon>
        <taxon>Ephydroidea</taxon>
        <taxon>Drosophilidae</taxon>
        <taxon>Drosophila</taxon>
    </lineage>
</organism>
<dbReference type="RefSeq" id="XP_051859493.1">
    <property type="nucleotide sequence ID" value="XM_052003533.1"/>
</dbReference>